<dbReference type="Proteomes" id="UP001075354">
    <property type="component" value="Chromosome 5"/>
</dbReference>
<gene>
    <name evidence="13" type="ORF">ONE63_008091</name>
</gene>
<dbReference type="InterPro" id="IPR001254">
    <property type="entry name" value="Trypsin_dom"/>
</dbReference>
<dbReference type="InterPro" id="IPR009003">
    <property type="entry name" value="Peptidase_S1_PA"/>
</dbReference>
<dbReference type="Gene3D" id="2.10.70.10">
    <property type="entry name" value="Complement Module, domain 1"/>
    <property type="match status" value="1"/>
</dbReference>
<feature type="domain" description="G-protein coupled receptors family 2 profile 1" evidence="11">
    <location>
        <begin position="30"/>
        <end position="116"/>
    </location>
</feature>
<evidence type="ECO:0008006" key="15">
    <source>
        <dbReference type="Google" id="ProtNLM"/>
    </source>
</evidence>
<dbReference type="SUPFAM" id="SSF81296">
    <property type="entry name" value="E set domains"/>
    <property type="match status" value="1"/>
</dbReference>
<comment type="cofactor">
    <cofactor evidence="1">
        <name>Cu(2+)</name>
        <dbReference type="ChEBI" id="CHEBI:29036"/>
    </cofactor>
</comment>
<dbReference type="InterPro" id="IPR013788">
    <property type="entry name" value="Hemocyanin/hexamerin"/>
</dbReference>
<reference evidence="13" key="1">
    <citation type="submission" date="2022-12" db="EMBL/GenBank/DDBJ databases">
        <title>Chromosome-level genome assembly of the bean flower thrips Megalurothrips usitatus.</title>
        <authorList>
            <person name="Ma L."/>
            <person name="Liu Q."/>
            <person name="Li H."/>
            <person name="Cai W."/>
        </authorList>
    </citation>
    <scope>NUCLEOTIDE SEQUENCE</scope>
    <source>
        <strain evidence="13">Cailab_2022a</strain>
    </source>
</reference>
<dbReference type="AlphaFoldDB" id="A0AAV7XQK9"/>
<keyword evidence="8" id="KW-0503">Monooxygenase</keyword>
<dbReference type="PROSITE" id="PS50227">
    <property type="entry name" value="G_PROTEIN_RECEP_F2_3"/>
    <property type="match status" value="1"/>
</dbReference>
<dbReference type="EMBL" id="JAPTSV010000005">
    <property type="protein sequence ID" value="KAJ1528179.1"/>
    <property type="molecule type" value="Genomic_DNA"/>
</dbReference>
<dbReference type="Pfam" id="PF00372">
    <property type="entry name" value="Hemocyanin_M"/>
    <property type="match status" value="1"/>
</dbReference>
<proteinExistence type="inferred from homology"/>
<evidence type="ECO:0000256" key="8">
    <source>
        <dbReference type="ARBA" id="ARBA00023033"/>
    </source>
</evidence>
<protein>
    <recommendedName>
        <fullName evidence="15">Phenoloxidase 1-like</fullName>
    </recommendedName>
</protein>
<dbReference type="InterPro" id="IPR018114">
    <property type="entry name" value="TRYPSIN_HIS"/>
</dbReference>
<dbReference type="CDD" id="cd00190">
    <property type="entry name" value="Tryp_SPc"/>
    <property type="match status" value="1"/>
</dbReference>
<dbReference type="InterPro" id="IPR005203">
    <property type="entry name" value="Hemocyanin_C"/>
</dbReference>
<organism evidence="13 14">
    <name type="scientific">Megalurothrips usitatus</name>
    <name type="common">bean blossom thrips</name>
    <dbReference type="NCBI Taxonomy" id="439358"/>
    <lineage>
        <taxon>Eukaryota</taxon>
        <taxon>Metazoa</taxon>
        <taxon>Ecdysozoa</taxon>
        <taxon>Arthropoda</taxon>
        <taxon>Hexapoda</taxon>
        <taxon>Insecta</taxon>
        <taxon>Pterygota</taxon>
        <taxon>Neoptera</taxon>
        <taxon>Paraneoptera</taxon>
        <taxon>Thysanoptera</taxon>
        <taxon>Terebrantia</taxon>
        <taxon>Thripoidea</taxon>
        <taxon>Thripidae</taxon>
        <taxon>Megalurothrips</taxon>
    </lineage>
</organism>
<dbReference type="GO" id="GO:0006508">
    <property type="term" value="P:proteolysis"/>
    <property type="evidence" value="ECO:0007669"/>
    <property type="project" value="InterPro"/>
</dbReference>
<dbReference type="Gene3D" id="2.40.10.10">
    <property type="entry name" value="Trypsin-like serine proteases"/>
    <property type="match status" value="2"/>
</dbReference>
<dbReference type="InterPro" id="IPR043504">
    <property type="entry name" value="Peptidase_S1_PA_chymotrypsin"/>
</dbReference>
<comment type="similarity">
    <text evidence="3">Belongs to the tyrosinase family.</text>
</comment>
<evidence type="ECO:0000256" key="9">
    <source>
        <dbReference type="ARBA" id="ARBA00023157"/>
    </source>
</evidence>
<dbReference type="PROSITE" id="PS00134">
    <property type="entry name" value="TRYPSIN_HIS"/>
    <property type="match status" value="1"/>
</dbReference>
<dbReference type="Pfam" id="PF00089">
    <property type="entry name" value="Trypsin"/>
    <property type="match status" value="1"/>
</dbReference>
<dbReference type="PROSITE" id="PS50240">
    <property type="entry name" value="TRYPSIN_DOM"/>
    <property type="match status" value="1"/>
</dbReference>
<dbReference type="Gene3D" id="1.10.1280.10">
    <property type="entry name" value="Di-copper center containing domain from catechol oxidase"/>
    <property type="match status" value="1"/>
</dbReference>
<dbReference type="PANTHER" id="PTHR11511">
    <property type="entry name" value="LARVAL STORAGE PROTEIN/PHENOLOXIDASE"/>
    <property type="match status" value="1"/>
</dbReference>
<evidence type="ECO:0000259" key="11">
    <source>
        <dbReference type="PROSITE" id="PS50227"/>
    </source>
</evidence>
<evidence type="ECO:0000313" key="14">
    <source>
        <dbReference type="Proteomes" id="UP001075354"/>
    </source>
</evidence>
<evidence type="ECO:0000256" key="1">
    <source>
        <dbReference type="ARBA" id="ARBA00001973"/>
    </source>
</evidence>
<feature type="signal peptide" evidence="10">
    <location>
        <begin position="1"/>
        <end position="28"/>
    </location>
</feature>
<sequence length="935" mass="105798">MRRGSSQRLAALVSVLAAAAWLADPCRAGQCPPLTYKTVEAQCRYVMGKPVPCDEPVPPGTTATFQCRPLYRLPLSLSNRVLHPEAGEGVESSVCREDGKWYPLPFTCVPECGRVVGKGEPLIVDGTPVTSALEYPWHVAIYDRMDKRGMYQVCGGTLITTKFLVSAAHCFATPSNAKDVPMRSPSDFAVAVGKVHREWNVEEDGAQKRDVASIHTRGYGGPRLNYVRDIALVEMALPVELTASTLPACVDWSLQEMRLREGDVGSVVGWGGLHNEPHGSQLQWAKLPFVPKERCLRMIPSHMVQYVLLNDDRFCAGLLNGTTVAHGDSGGGLSFQNQERKWYLQGVVSVGMPEKRTFTAFTNVTSFVRWMADKIQDEEIRAAAAEHKTPVEIPMEYTASDLEEEQRTAYFREDLGINLHHTHWHQHYPYIGSFKAVDKDRRGELFFYMHAQLIARYNAERFSNRLTRVKRLALREPIKEGYYPKLDNLVSSRVWPARPPNTMLRDLNRDGMKIDIEDLERWSARINEAIAVGAVVNATGGLIKLTEDKGADILGNMMESSILTPNLQLYGELLIQGHILIALAHDPENRYLESFGVMGDRATAVRDPAFYRWHQYVQDIMREYKKTLPPYSQQQLAFPGVEVLSFEVRAERSNRANELLTHWQASDLELSRGLDFSPRPPVFARLTHLQHEQFTYTIEIENKSPRRREGFVRIFLAPKFNERGKPMALDELRHFMIEMDKFPTTLEPGRNVVRRRSTESTQTLPFGRTFRNLDTNRPVAGRAAEEFIFCGCGWPHHMLVPRGTPEGLPHYLFVMVTDYNEDKVEQVLESSCHEAASLCGVFGGKYPDKRPMGFPFDRRPPPRTDSLRGFLSPNMFSQNIVIRFRDTVVQAARNTTVFGGDKNVIKLPPTPGVSIDRLQQWQKVQQPLPPVVVRA</sequence>
<dbReference type="PROSITE" id="PS00210">
    <property type="entry name" value="HEMOCYANIN_2"/>
    <property type="match status" value="1"/>
</dbReference>
<comment type="subcellular location">
    <subcellularLocation>
        <location evidence="2">Secreted</location>
    </subcellularLocation>
</comment>
<comment type="caution">
    <text evidence="13">The sequence shown here is derived from an EMBL/GenBank/DDBJ whole genome shotgun (WGS) entry which is preliminary data.</text>
</comment>
<dbReference type="GO" id="GO:0004252">
    <property type="term" value="F:serine-type endopeptidase activity"/>
    <property type="evidence" value="ECO:0007669"/>
    <property type="project" value="InterPro"/>
</dbReference>
<dbReference type="InterPro" id="IPR000896">
    <property type="entry name" value="Hemocyanin/hexamerin_mid_dom"/>
</dbReference>
<keyword evidence="6" id="KW-0560">Oxidoreductase</keyword>
<evidence type="ECO:0000259" key="12">
    <source>
        <dbReference type="PROSITE" id="PS50240"/>
    </source>
</evidence>
<dbReference type="GO" id="GO:0046872">
    <property type="term" value="F:metal ion binding"/>
    <property type="evidence" value="ECO:0007669"/>
    <property type="project" value="UniProtKB-KW"/>
</dbReference>
<dbReference type="SMART" id="SM00020">
    <property type="entry name" value="Tryp_SPc"/>
    <property type="match status" value="1"/>
</dbReference>
<evidence type="ECO:0000256" key="10">
    <source>
        <dbReference type="SAM" id="SignalP"/>
    </source>
</evidence>
<evidence type="ECO:0000256" key="5">
    <source>
        <dbReference type="ARBA" id="ARBA00022723"/>
    </source>
</evidence>
<dbReference type="GO" id="GO:0006582">
    <property type="term" value="P:melanin metabolic process"/>
    <property type="evidence" value="ECO:0007669"/>
    <property type="project" value="UniProtKB-ARBA"/>
</dbReference>
<dbReference type="PROSITE" id="PS00209">
    <property type="entry name" value="HEMOCYANIN_1"/>
    <property type="match status" value="1"/>
</dbReference>
<dbReference type="InterPro" id="IPR014756">
    <property type="entry name" value="Ig_E-set"/>
</dbReference>
<dbReference type="InterPro" id="IPR037020">
    <property type="entry name" value="Hemocyanin_C_sf"/>
</dbReference>
<evidence type="ECO:0000256" key="4">
    <source>
        <dbReference type="ARBA" id="ARBA00022525"/>
    </source>
</evidence>
<dbReference type="CDD" id="cd00033">
    <property type="entry name" value="CCP"/>
    <property type="match status" value="1"/>
</dbReference>
<feature type="domain" description="Peptidase S1" evidence="12">
    <location>
        <begin position="123"/>
        <end position="376"/>
    </location>
</feature>
<evidence type="ECO:0000256" key="6">
    <source>
        <dbReference type="ARBA" id="ARBA00023002"/>
    </source>
</evidence>
<dbReference type="SUPFAM" id="SSF48056">
    <property type="entry name" value="Di-copper centre-containing domain"/>
    <property type="match status" value="1"/>
</dbReference>
<dbReference type="GO" id="GO:0016020">
    <property type="term" value="C:membrane"/>
    <property type="evidence" value="ECO:0007669"/>
    <property type="project" value="InterPro"/>
</dbReference>
<keyword evidence="5" id="KW-0479">Metal-binding</keyword>
<dbReference type="FunFam" id="2.60.40.1520:FF:000001">
    <property type="entry name" value="Hemocyanin subunit 2"/>
    <property type="match status" value="1"/>
</dbReference>
<keyword evidence="7" id="KW-0186">Copper</keyword>
<dbReference type="GO" id="GO:0004930">
    <property type="term" value="F:G protein-coupled receptor activity"/>
    <property type="evidence" value="ECO:0007669"/>
    <property type="project" value="InterPro"/>
</dbReference>
<accession>A0AAV7XQK9</accession>
<dbReference type="InterPro" id="IPR008922">
    <property type="entry name" value="Di-copper_centre_dom_sf"/>
</dbReference>
<keyword evidence="4" id="KW-0964">Secreted</keyword>
<keyword evidence="10" id="KW-0732">Signal</keyword>
<evidence type="ECO:0000313" key="13">
    <source>
        <dbReference type="EMBL" id="KAJ1528179.1"/>
    </source>
</evidence>
<evidence type="ECO:0000256" key="2">
    <source>
        <dbReference type="ARBA" id="ARBA00004613"/>
    </source>
</evidence>
<dbReference type="Pfam" id="PF03723">
    <property type="entry name" value="Hemocyanin_C"/>
    <property type="match status" value="1"/>
</dbReference>
<feature type="chain" id="PRO_5043395337" description="Phenoloxidase 1-like" evidence="10">
    <location>
        <begin position="29"/>
        <end position="935"/>
    </location>
</feature>
<dbReference type="Gene3D" id="2.60.40.1520">
    <property type="entry name" value="Hemocyanin, C-terminal domain"/>
    <property type="match status" value="1"/>
</dbReference>
<dbReference type="InterPro" id="IPR001879">
    <property type="entry name" value="GPCR_2_extracellular_dom"/>
</dbReference>
<dbReference type="PANTHER" id="PTHR11511:SF4">
    <property type="entry name" value="PHENOLOXIDASE 2-RELATED"/>
    <property type="match status" value="1"/>
</dbReference>
<dbReference type="SUPFAM" id="SSF50494">
    <property type="entry name" value="Trypsin-like serine proteases"/>
    <property type="match status" value="1"/>
</dbReference>
<keyword evidence="9" id="KW-1015">Disulfide bond</keyword>
<name>A0AAV7XQK9_9NEOP</name>
<evidence type="ECO:0000256" key="7">
    <source>
        <dbReference type="ARBA" id="ARBA00023008"/>
    </source>
</evidence>
<keyword evidence="14" id="KW-1185">Reference proteome</keyword>
<dbReference type="GO" id="GO:0004503">
    <property type="term" value="F:tyrosinase activity"/>
    <property type="evidence" value="ECO:0007669"/>
    <property type="project" value="UniProtKB-ARBA"/>
</dbReference>
<dbReference type="InterPro" id="IPR000436">
    <property type="entry name" value="Sushi_SCR_CCP_dom"/>
</dbReference>
<evidence type="ECO:0000256" key="3">
    <source>
        <dbReference type="ARBA" id="ARBA00009928"/>
    </source>
</evidence>
<dbReference type="PRINTS" id="PR00187">
    <property type="entry name" value="HAEMOCYANIN"/>
</dbReference>
<dbReference type="GO" id="GO:0005576">
    <property type="term" value="C:extracellular region"/>
    <property type="evidence" value="ECO:0007669"/>
    <property type="project" value="UniProtKB-SubCell"/>
</dbReference>